<evidence type="ECO:0000313" key="1">
    <source>
        <dbReference type="EMBL" id="OGG46519.1"/>
    </source>
</evidence>
<sequence>MEAMSDLLERISVDPKICHGRPCVRGTRIMVWLVVEYLANGDSIEQILEAHPDLAREDVQACLSFAARMTRERVIPIDLAS</sequence>
<dbReference type="PANTHER" id="PTHR34849:SF3">
    <property type="entry name" value="SSR2962 PROTEIN"/>
    <property type="match status" value="1"/>
</dbReference>
<dbReference type="Pfam" id="PF04255">
    <property type="entry name" value="DUF433"/>
    <property type="match status" value="1"/>
</dbReference>
<dbReference type="InterPro" id="IPR036388">
    <property type="entry name" value="WH-like_DNA-bd_sf"/>
</dbReference>
<dbReference type="EMBL" id="MFKF01000306">
    <property type="protein sequence ID" value="OGG46519.1"/>
    <property type="molecule type" value="Genomic_DNA"/>
</dbReference>
<dbReference type="SUPFAM" id="SSF46689">
    <property type="entry name" value="Homeodomain-like"/>
    <property type="match status" value="1"/>
</dbReference>
<dbReference type="InterPro" id="IPR007367">
    <property type="entry name" value="DUF433"/>
</dbReference>
<organism evidence="1 2">
    <name type="scientific">Handelsmanbacteria sp. (strain RIFCSPLOWO2_12_FULL_64_10)</name>
    <dbReference type="NCBI Taxonomy" id="1817868"/>
    <lineage>
        <taxon>Bacteria</taxon>
        <taxon>Candidatus Handelsmaniibacteriota</taxon>
    </lineage>
</organism>
<protein>
    <recommendedName>
        <fullName evidence="3">Antitoxin</fullName>
    </recommendedName>
</protein>
<dbReference type="PANTHER" id="PTHR34849">
    <property type="entry name" value="SSL5025 PROTEIN"/>
    <property type="match status" value="1"/>
</dbReference>
<dbReference type="AlphaFoldDB" id="A0A1F6CBK0"/>
<name>A0A1F6CBK0_HANXR</name>
<accession>A0A1F6CBK0</accession>
<reference evidence="1 2" key="1">
    <citation type="journal article" date="2016" name="Nat. Commun.">
        <title>Thousands of microbial genomes shed light on interconnected biogeochemical processes in an aquifer system.</title>
        <authorList>
            <person name="Anantharaman K."/>
            <person name="Brown C.T."/>
            <person name="Hug L.A."/>
            <person name="Sharon I."/>
            <person name="Castelle C.J."/>
            <person name="Probst A.J."/>
            <person name="Thomas B.C."/>
            <person name="Singh A."/>
            <person name="Wilkins M.J."/>
            <person name="Karaoz U."/>
            <person name="Brodie E.L."/>
            <person name="Williams K.H."/>
            <person name="Hubbard S.S."/>
            <person name="Banfield J.F."/>
        </authorList>
    </citation>
    <scope>NUCLEOTIDE SEQUENCE [LARGE SCALE GENOMIC DNA]</scope>
    <source>
        <strain evidence="2">RIFCSPLOWO2_12_FULL_64_10</strain>
    </source>
</reference>
<comment type="caution">
    <text evidence="1">The sequence shown here is derived from an EMBL/GenBank/DDBJ whole genome shotgun (WGS) entry which is preliminary data.</text>
</comment>
<dbReference type="Proteomes" id="UP000178606">
    <property type="component" value="Unassembled WGS sequence"/>
</dbReference>
<gene>
    <name evidence="1" type="ORF">A3F84_15885</name>
</gene>
<dbReference type="Gene3D" id="1.10.10.10">
    <property type="entry name" value="Winged helix-like DNA-binding domain superfamily/Winged helix DNA-binding domain"/>
    <property type="match status" value="1"/>
</dbReference>
<evidence type="ECO:0008006" key="3">
    <source>
        <dbReference type="Google" id="ProtNLM"/>
    </source>
</evidence>
<proteinExistence type="predicted"/>
<dbReference type="InterPro" id="IPR009057">
    <property type="entry name" value="Homeodomain-like_sf"/>
</dbReference>
<evidence type="ECO:0000313" key="2">
    <source>
        <dbReference type="Proteomes" id="UP000178606"/>
    </source>
</evidence>